<name>A0A0B7N586_9FUNG</name>
<dbReference type="InterPro" id="IPR005135">
    <property type="entry name" value="Endo/exonuclease/phosphatase"/>
</dbReference>
<feature type="region of interest" description="Disordered" evidence="2">
    <location>
        <begin position="744"/>
        <end position="763"/>
    </location>
</feature>
<dbReference type="Pfam" id="PF00078">
    <property type="entry name" value="RVT_1"/>
    <property type="match status" value="1"/>
</dbReference>
<dbReference type="GO" id="GO:0003824">
    <property type="term" value="F:catalytic activity"/>
    <property type="evidence" value="ECO:0007669"/>
    <property type="project" value="InterPro"/>
</dbReference>
<dbReference type="Gene3D" id="3.60.10.10">
    <property type="entry name" value="Endonuclease/exonuclease/phosphatase"/>
    <property type="match status" value="1"/>
</dbReference>
<keyword evidence="5" id="KW-1185">Reference proteome</keyword>
<evidence type="ECO:0000259" key="3">
    <source>
        <dbReference type="PROSITE" id="PS50878"/>
    </source>
</evidence>
<proteinExistence type="predicted"/>
<dbReference type="InterPro" id="IPR043502">
    <property type="entry name" value="DNA/RNA_pol_sf"/>
</dbReference>
<evidence type="ECO:0000313" key="5">
    <source>
        <dbReference type="Proteomes" id="UP000054107"/>
    </source>
</evidence>
<dbReference type="Pfam" id="PF14529">
    <property type="entry name" value="Exo_endo_phos_2"/>
    <property type="match status" value="1"/>
</dbReference>
<feature type="domain" description="Reverse transcriptase" evidence="3">
    <location>
        <begin position="818"/>
        <end position="1077"/>
    </location>
</feature>
<organism evidence="4 5">
    <name type="scientific">Parasitella parasitica</name>
    <dbReference type="NCBI Taxonomy" id="35722"/>
    <lineage>
        <taxon>Eukaryota</taxon>
        <taxon>Fungi</taxon>
        <taxon>Fungi incertae sedis</taxon>
        <taxon>Mucoromycota</taxon>
        <taxon>Mucoromycotina</taxon>
        <taxon>Mucoromycetes</taxon>
        <taxon>Mucorales</taxon>
        <taxon>Mucorineae</taxon>
        <taxon>Mucoraceae</taxon>
        <taxon>Parasitella</taxon>
    </lineage>
</organism>
<dbReference type="Proteomes" id="UP000054107">
    <property type="component" value="Unassembled WGS sequence"/>
</dbReference>
<dbReference type="CDD" id="cd01650">
    <property type="entry name" value="RT_nLTR_like"/>
    <property type="match status" value="1"/>
</dbReference>
<dbReference type="InterPro" id="IPR000477">
    <property type="entry name" value="RT_dom"/>
</dbReference>
<dbReference type="PROSITE" id="PS50878">
    <property type="entry name" value="RT_POL"/>
    <property type="match status" value="1"/>
</dbReference>
<dbReference type="InterPro" id="IPR036691">
    <property type="entry name" value="Endo/exonu/phosph_ase_sf"/>
</dbReference>
<gene>
    <name evidence="4" type="primary">PARPA_04398.1 scaffold 12915</name>
</gene>
<evidence type="ECO:0000256" key="2">
    <source>
        <dbReference type="SAM" id="MobiDB-lite"/>
    </source>
</evidence>
<dbReference type="SUPFAM" id="SSF56219">
    <property type="entry name" value="DNase I-like"/>
    <property type="match status" value="1"/>
</dbReference>
<dbReference type="PANTHER" id="PTHR19446">
    <property type="entry name" value="REVERSE TRANSCRIPTASES"/>
    <property type="match status" value="1"/>
</dbReference>
<keyword evidence="1" id="KW-0175">Coiled coil</keyword>
<dbReference type="EMBL" id="LN724646">
    <property type="protein sequence ID" value="CEP10670.1"/>
    <property type="molecule type" value="Genomic_DNA"/>
</dbReference>
<dbReference type="STRING" id="35722.A0A0B7N586"/>
<accession>A0A0B7N586</accession>
<reference evidence="4 5" key="1">
    <citation type="submission" date="2014-09" db="EMBL/GenBank/DDBJ databases">
        <authorList>
            <person name="Ellenberger Sabrina"/>
        </authorList>
    </citation>
    <scope>NUCLEOTIDE SEQUENCE [LARGE SCALE GENOMIC DNA]</scope>
    <source>
        <strain evidence="4 5">CBS 412.66</strain>
    </source>
</reference>
<evidence type="ECO:0000256" key="1">
    <source>
        <dbReference type="SAM" id="Coils"/>
    </source>
</evidence>
<sequence>MDSTLVNIDINQLPSILQQFQNQLTAVQEKVQQHENLLLRLDLLEKENEVLKKNLQAREQEIKILHAKLSATATTSTTLTTTDEVIKSTAAPTTNAATSYATAAKKSKNLPDPATATKKRLALGRMFKTPESKGPQGYQYVYIGRSKKLQRSEIRSTLRKAGADLGRILDICFPASDVIGILLHVQYVAEFTDLMKVCQADVIPNFDPLDPKNIADPKYDSLSTGEREDLIAEFVNTRCRQTLTFLRPLNVSGVGNYFAQQGWICEDDLSAAVAHALHRFAEKEPKKAEFLFKRPATPILHNNNYTHPVHSFNVSLSLWNANGLKQSVVHDVLSHVLDTHVLLVTETWLTSGSFPTNWCQFHLYGTKVSGAFGRGSGGITAFVSPSCPHLISQLPSYNPHTLSLKVGTLTVHCVYFPPPLSSDKVLSALSSLPLDRDTILCGDFNARMGPLTGDTVANPRGNALRPWLDEHCFQVLNASLAFGIHTFSTFRRQQEMSSIIDLFLTNIGDSGIKDPRLVVESDLSLGSDHRLLLLTFEYVAPPADLVTSGDSGMAPRRQWRLSKLAKSKPLGLFRTLFRSYIAPLVDELQALVIDPPGVCPDIDTLNGSLNQCLYQSLDGSVGVKTGRPGHWKKYWTSEIQDAAMDRDHLYSRWRHASAGYAKVEAWAFYQSAQRNFRRLVQAAKRRSWQQFCRALESDFSKATAAIKRIKRNKESSATFSHPDGPTASVEAMATHLASVYNGSLLPSAPHRPPPPPSAASDQPYNVPPDLGLFDVETLVSSIKQLPNRKAPGPDHLKAEMLKALAPDIAPVLSLLFTLCYQWSYTPALWRQAQVFPIHKKGDAADPANFRPISLTSVMRKLFEFALMPALDEHSPALDVAQGGFRPQRSPLDQALCLHDLIHDYYLTHRRYPVVAFLDIKSAYDTVDRRVIWDALARSSLPRPILSLLINMFDDVVVSVWLQGSVLSPHLYSLYINSLPALLRSAANGATMVSPPGMRGLYINSLLFADDVAIFGSRADVQAMLQLASEHSLRLGYRWKPSKCAVICAPSASTRIPLTLYDEPLPVVEEFTYLGMPFRYKGLHAPGILNLRAAGAIKTMALLNSVGVNRNGFSLLLCARLYKSFIRPKLEYGLAISHLSYRDFKALDDLQNRLVGMFVGGTWYNVAKHITCLPSMKHRYNILATRYALRADTLPDDCLLVLIRNSMLYNRLDKYICHNPMYLALPDPLPSSSGLTSFFHDYWQDQVDRQLASAAITGTQVLLRACRPSVSSPDPILYLPIGRSARSRLVRWRLGRFTNRREECPCTTGAFISRDHFVTCRALDPTMWDALPSAPPGVNPIDHALNCLPTKASDGPPWFWSALLALLHAIDCLVHPLAVIAPDPDPGFSWFTPRLSRH</sequence>
<dbReference type="OrthoDB" id="2272068at2759"/>
<protein>
    <recommendedName>
        <fullName evidence="3">Reverse transcriptase domain-containing protein</fullName>
    </recommendedName>
</protein>
<dbReference type="SUPFAM" id="SSF56672">
    <property type="entry name" value="DNA/RNA polymerases"/>
    <property type="match status" value="1"/>
</dbReference>
<evidence type="ECO:0000313" key="4">
    <source>
        <dbReference type="EMBL" id="CEP10670.1"/>
    </source>
</evidence>
<feature type="coiled-coil region" evidence="1">
    <location>
        <begin position="17"/>
        <end position="68"/>
    </location>
</feature>